<protein>
    <submittedName>
        <fullName evidence="1">Uncharacterized protein</fullName>
    </submittedName>
</protein>
<reference evidence="1" key="1">
    <citation type="journal article" date="2015" name="Nature">
        <title>Complex archaea that bridge the gap between prokaryotes and eukaryotes.</title>
        <authorList>
            <person name="Spang A."/>
            <person name="Saw J.H."/>
            <person name="Jorgensen S.L."/>
            <person name="Zaremba-Niedzwiedzka K."/>
            <person name="Martijn J."/>
            <person name="Lind A.E."/>
            <person name="van Eijk R."/>
            <person name="Schleper C."/>
            <person name="Guy L."/>
            <person name="Ettema T.J."/>
        </authorList>
    </citation>
    <scope>NUCLEOTIDE SEQUENCE</scope>
</reference>
<sequence>MPKESVIKTLKKDKTVDIIPVPVVSINPTLSVYELLKKIHREEEKKHVSLLSLTFEGSIQADNPMVKFYGKKRRLKIKFTNDTNIPRTTIKFDEKYTTIDLIDAFDELEKDLLEMKHDYSMDIYPSRLFILDKGSISNKSLIAIKFNKERKISKQSEFGRLLKGLQVEPLDAVMIYVVTIDKRTGKYKFGKGSIPGNIAKEKEQYEMGKFVLNIDHVERYTRHVCHASFTGVRTCQIGRSVQTIAKFSAIDGIASCEWEPNPENNENKNNE</sequence>
<organism evidence="1">
    <name type="scientific">marine sediment metagenome</name>
    <dbReference type="NCBI Taxonomy" id="412755"/>
    <lineage>
        <taxon>unclassified sequences</taxon>
        <taxon>metagenomes</taxon>
        <taxon>ecological metagenomes</taxon>
    </lineage>
</organism>
<dbReference type="AlphaFoldDB" id="A0A0F9RR91"/>
<evidence type="ECO:0000313" key="1">
    <source>
        <dbReference type="EMBL" id="KKN59000.1"/>
    </source>
</evidence>
<comment type="caution">
    <text evidence="1">The sequence shown here is derived from an EMBL/GenBank/DDBJ whole genome shotgun (WGS) entry which is preliminary data.</text>
</comment>
<proteinExistence type="predicted"/>
<dbReference type="EMBL" id="LAZR01000743">
    <property type="protein sequence ID" value="KKN59000.1"/>
    <property type="molecule type" value="Genomic_DNA"/>
</dbReference>
<accession>A0A0F9RR91</accession>
<gene>
    <name evidence="1" type="ORF">LCGC14_0546750</name>
</gene>
<name>A0A0F9RR91_9ZZZZ</name>